<dbReference type="InterPro" id="IPR036638">
    <property type="entry name" value="HLH_DNA-bd_sf"/>
</dbReference>
<dbReference type="InterPro" id="IPR024097">
    <property type="entry name" value="bHLH_ZIP_TF"/>
</dbReference>
<dbReference type="InParanoid" id="A0A2R6PDJ3"/>
<sequence>MSAFSHQNQNENHRRHPYLFDSFFHPSIIKMSGLLEELDNTNFQFYPPESLHQFPVDESSCLENGTIVNNDPSVTNFKQSPDNSAVVDKPEIGEQVSQKVASMDKKRKIRDSSSFSSAQSKGKKKQIRKCNGVMKNGDDDDKKVLEEAPTGYIHVRARRGQATDSHSLAERVRREKISERMNLLQGLVPGCDKVTGKALMLDEIINYVQSLQNQVEFLSMKLASANPMFYDFGMDLDSLMVKPEIRLNGLASPTVMPEVPNSFPMLDTTSSLLFQQGQRPNILSQDNGQLLWAVDGRSQKLVNQSGFSNNLCSFH</sequence>
<dbReference type="PANTHER" id="PTHR12565:SF431">
    <property type="entry name" value="TRANSCRIPTION FACTOR BHLH137"/>
    <property type="match status" value="1"/>
</dbReference>
<evidence type="ECO:0000256" key="5">
    <source>
        <dbReference type="SAM" id="MobiDB-lite"/>
    </source>
</evidence>
<organism evidence="7 8">
    <name type="scientific">Actinidia chinensis var. chinensis</name>
    <name type="common">Chinese soft-hair kiwi</name>
    <dbReference type="NCBI Taxonomy" id="1590841"/>
    <lineage>
        <taxon>Eukaryota</taxon>
        <taxon>Viridiplantae</taxon>
        <taxon>Streptophyta</taxon>
        <taxon>Embryophyta</taxon>
        <taxon>Tracheophyta</taxon>
        <taxon>Spermatophyta</taxon>
        <taxon>Magnoliopsida</taxon>
        <taxon>eudicotyledons</taxon>
        <taxon>Gunneridae</taxon>
        <taxon>Pentapetalae</taxon>
        <taxon>asterids</taxon>
        <taxon>Ericales</taxon>
        <taxon>Actinidiaceae</taxon>
        <taxon>Actinidia</taxon>
    </lineage>
</organism>
<dbReference type="STRING" id="1590841.A0A2R6PDJ3"/>
<evidence type="ECO:0000256" key="2">
    <source>
        <dbReference type="ARBA" id="ARBA00023015"/>
    </source>
</evidence>
<evidence type="ECO:0000256" key="3">
    <source>
        <dbReference type="ARBA" id="ARBA00023163"/>
    </source>
</evidence>
<keyword evidence="8" id="KW-1185">Reference proteome</keyword>
<feature type="domain" description="BHLH" evidence="6">
    <location>
        <begin position="161"/>
        <end position="211"/>
    </location>
</feature>
<dbReference type="Proteomes" id="UP000241394">
    <property type="component" value="Chromosome LG26"/>
</dbReference>
<gene>
    <name evidence="7" type="ORF">CEY00_Acc29625</name>
</gene>
<keyword evidence="4" id="KW-0539">Nucleus</keyword>
<dbReference type="OMA" id="YDFGMEL"/>
<dbReference type="EMBL" id="NKQK01000026">
    <property type="protein sequence ID" value="PSR89424.1"/>
    <property type="molecule type" value="Genomic_DNA"/>
</dbReference>
<evidence type="ECO:0000259" key="6">
    <source>
        <dbReference type="PROSITE" id="PS50888"/>
    </source>
</evidence>
<dbReference type="GO" id="GO:0005634">
    <property type="term" value="C:nucleus"/>
    <property type="evidence" value="ECO:0007669"/>
    <property type="project" value="UniProtKB-SubCell"/>
</dbReference>
<dbReference type="PROSITE" id="PS50888">
    <property type="entry name" value="BHLH"/>
    <property type="match status" value="1"/>
</dbReference>
<protein>
    <submittedName>
        <fullName evidence="7">Transcription factor bHLH137 like</fullName>
    </submittedName>
</protein>
<evidence type="ECO:0000256" key="4">
    <source>
        <dbReference type="ARBA" id="ARBA00023242"/>
    </source>
</evidence>
<dbReference type="GO" id="GO:0003700">
    <property type="term" value="F:DNA-binding transcription factor activity"/>
    <property type="evidence" value="ECO:0007669"/>
    <property type="project" value="TreeGrafter"/>
</dbReference>
<evidence type="ECO:0000313" key="8">
    <source>
        <dbReference type="Proteomes" id="UP000241394"/>
    </source>
</evidence>
<comment type="caution">
    <text evidence="7">The sequence shown here is derived from an EMBL/GenBank/DDBJ whole genome shotgun (WGS) entry which is preliminary data.</text>
</comment>
<dbReference type="InterPro" id="IPR011598">
    <property type="entry name" value="bHLH_dom"/>
</dbReference>
<dbReference type="Gene3D" id="4.10.280.10">
    <property type="entry name" value="Helix-loop-helix DNA-binding domain"/>
    <property type="match status" value="1"/>
</dbReference>
<evidence type="ECO:0000256" key="1">
    <source>
        <dbReference type="ARBA" id="ARBA00004123"/>
    </source>
</evidence>
<dbReference type="GO" id="GO:0046983">
    <property type="term" value="F:protein dimerization activity"/>
    <property type="evidence" value="ECO:0007669"/>
    <property type="project" value="InterPro"/>
</dbReference>
<dbReference type="SMART" id="SM00353">
    <property type="entry name" value="HLH"/>
    <property type="match status" value="1"/>
</dbReference>
<feature type="compositionally biased region" description="Polar residues" evidence="5">
    <location>
        <begin position="73"/>
        <end position="83"/>
    </location>
</feature>
<dbReference type="Pfam" id="PF00010">
    <property type="entry name" value="HLH"/>
    <property type="match status" value="1"/>
</dbReference>
<feature type="region of interest" description="Disordered" evidence="5">
    <location>
        <begin position="97"/>
        <end position="143"/>
    </location>
</feature>
<dbReference type="PANTHER" id="PTHR12565">
    <property type="entry name" value="STEROL REGULATORY ELEMENT-BINDING PROTEIN"/>
    <property type="match status" value="1"/>
</dbReference>
<evidence type="ECO:0000313" key="7">
    <source>
        <dbReference type="EMBL" id="PSR89424.1"/>
    </source>
</evidence>
<reference evidence="7 8" key="1">
    <citation type="submission" date="2017-07" db="EMBL/GenBank/DDBJ databases">
        <title>An improved, manually edited Actinidia chinensis var. chinensis (kiwifruit) genome highlights the challenges associated with draft genomes and gene prediction in plants.</title>
        <authorList>
            <person name="Pilkington S."/>
            <person name="Crowhurst R."/>
            <person name="Hilario E."/>
            <person name="Nardozza S."/>
            <person name="Fraser L."/>
            <person name="Peng Y."/>
            <person name="Gunaseelan K."/>
            <person name="Simpson R."/>
            <person name="Tahir J."/>
            <person name="Deroles S."/>
            <person name="Templeton K."/>
            <person name="Luo Z."/>
            <person name="Davy M."/>
            <person name="Cheng C."/>
            <person name="Mcneilage M."/>
            <person name="Scaglione D."/>
            <person name="Liu Y."/>
            <person name="Zhang Q."/>
            <person name="Datson P."/>
            <person name="De Silva N."/>
            <person name="Gardiner S."/>
            <person name="Bassett H."/>
            <person name="Chagne D."/>
            <person name="Mccallum J."/>
            <person name="Dzierzon H."/>
            <person name="Deng C."/>
            <person name="Wang Y.-Y."/>
            <person name="Barron N."/>
            <person name="Manako K."/>
            <person name="Bowen J."/>
            <person name="Foster T."/>
            <person name="Erridge Z."/>
            <person name="Tiffin H."/>
            <person name="Waite C."/>
            <person name="Davies K."/>
            <person name="Grierson E."/>
            <person name="Laing W."/>
            <person name="Kirk R."/>
            <person name="Chen X."/>
            <person name="Wood M."/>
            <person name="Montefiori M."/>
            <person name="Brummell D."/>
            <person name="Schwinn K."/>
            <person name="Catanach A."/>
            <person name="Fullerton C."/>
            <person name="Li D."/>
            <person name="Meiyalaghan S."/>
            <person name="Nieuwenhuizen N."/>
            <person name="Read N."/>
            <person name="Prakash R."/>
            <person name="Hunter D."/>
            <person name="Zhang H."/>
            <person name="Mckenzie M."/>
            <person name="Knabel M."/>
            <person name="Harris A."/>
            <person name="Allan A."/>
            <person name="Chen A."/>
            <person name="Janssen B."/>
            <person name="Plunkett B."/>
            <person name="Dwamena C."/>
            <person name="Voogd C."/>
            <person name="Leif D."/>
            <person name="Lafferty D."/>
            <person name="Souleyre E."/>
            <person name="Varkonyi-Gasic E."/>
            <person name="Gambi F."/>
            <person name="Hanley J."/>
            <person name="Yao J.-L."/>
            <person name="Cheung J."/>
            <person name="David K."/>
            <person name="Warren B."/>
            <person name="Marsh K."/>
            <person name="Snowden K."/>
            <person name="Lin-Wang K."/>
            <person name="Brian L."/>
            <person name="Martinez-Sanchez M."/>
            <person name="Wang M."/>
            <person name="Ileperuma N."/>
            <person name="Macnee N."/>
            <person name="Campin R."/>
            <person name="Mcatee P."/>
            <person name="Drummond R."/>
            <person name="Espley R."/>
            <person name="Ireland H."/>
            <person name="Wu R."/>
            <person name="Atkinson R."/>
            <person name="Karunairetnam S."/>
            <person name="Bulley S."/>
            <person name="Chunkath S."/>
            <person name="Hanley Z."/>
            <person name="Storey R."/>
            <person name="Thrimawithana A."/>
            <person name="Thomson S."/>
            <person name="David C."/>
            <person name="Testolin R."/>
        </authorList>
    </citation>
    <scope>NUCLEOTIDE SEQUENCE [LARGE SCALE GENOMIC DNA]</scope>
    <source>
        <strain evidence="8">cv. Red5</strain>
        <tissue evidence="7">Young leaf</tissue>
    </source>
</reference>
<dbReference type="Gramene" id="PSR89424">
    <property type="protein sequence ID" value="PSR89424"/>
    <property type="gene ID" value="CEY00_Acc29625"/>
</dbReference>
<proteinExistence type="predicted"/>
<accession>A0A2R6PDJ3</accession>
<dbReference type="AlphaFoldDB" id="A0A2R6PDJ3"/>
<dbReference type="FunCoup" id="A0A2R6PDJ3">
    <property type="interactions" value="165"/>
</dbReference>
<feature type="region of interest" description="Disordered" evidence="5">
    <location>
        <begin position="73"/>
        <end position="92"/>
    </location>
</feature>
<keyword evidence="3" id="KW-0804">Transcription</keyword>
<keyword evidence="2" id="KW-0805">Transcription regulation</keyword>
<dbReference type="CDD" id="cd18919">
    <property type="entry name" value="bHLH_AtBPE_like"/>
    <property type="match status" value="1"/>
</dbReference>
<dbReference type="SUPFAM" id="SSF47459">
    <property type="entry name" value="HLH, helix-loop-helix DNA-binding domain"/>
    <property type="match status" value="1"/>
</dbReference>
<reference evidence="8" key="2">
    <citation type="journal article" date="2018" name="BMC Genomics">
        <title>A manually annotated Actinidia chinensis var. chinensis (kiwifruit) genome highlights the challenges associated with draft genomes and gene prediction in plants.</title>
        <authorList>
            <person name="Pilkington S.M."/>
            <person name="Crowhurst R."/>
            <person name="Hilario E."/>
            <person name="Nardozza S."/>
            <person name="Fraser L."/>
            <person name="Peng Y."/>
            <person name="Gunaseelan K."/>
            <person name="Simpson R."/>
            <person name="Tahir J."/>
            <person name="Deroles S.C."/>
            <person name="Templeton K."/>
            <person name="Luo Z."/>
            <person name="Davy M."/>
            <person name="Cheng C."/>
            <person name="McNeilage M."/>
            <person name="Scaglione D."/>
            <person name="Liu Y."/>
            <person name="Zhang Q."/>
            <person name="Datson P."/>
            <person name="De Silva N."/>
            <person name="Gardiner S.E."/>
            <person name="Bassett H."/>
            <person name="Chagne D."/>
            <person name="McCallum J."/>
            <person name="Dzierzon H."/>
            <person name="Deng C."/>
            <person name="Wang Y.Y."/>
            <person name="Barron L."/>
            <person name="Manako K."/>
            <person name="Bowen J."/>
            <person name="Foster T.M."/>
            <person name="Erridge Z.A."/>
            <person name="Tiffin H."/>
            <person name="Waite C.N."/>
            <person name="Davies K.M."/>
            <person name="Grierson E.P."/>
            <person name="Laing W.A."/>
            <person name="Kirk R."/>
            <person name="Chen X."/>
            <person name="Wood M."/>
            <person name="Montefiori M."/>
            <person name="Brummell D.A."/>
            <person name="Schwinn K.E."/>
            <person name="Catanach A."/>
            <person name="Fullerton C."/>
            <person name="Li D."/>
            <person name="Meiyalaghan S."/>
            <person name="Nieuwenhuizen N."/>
            <person name="Read N."/>
            <person name="Prakash R."/>
            <person name="Hunter D."/>
            <person name="Zhang H."/>
            <person name="McKenzie M."/>
            <person name="Knabel M."/>
            <person name="Harris A."/>
            <person name="Allan A.C."/>
            <person name="Gleave A."/>
            <person name="Chen A."/>
            <person name="Janssen B.J."/>
            <person name="Plunkett B."/>
            <person name="Ampomah-Dwamena C."/>
            <person name="Voogd C."/>
            <person name="Leif D."/>
            <person name="Lafferty D."/>
            <person name="Souleyre E.J.F."/>
            <person name="Varkonyi-Gasic E."/>
            <person name="Gambi F."/>
            <person name="Hanley J."/>
            <person name="Yao J.L."/>
            <person name="Cheung J."/>
            <person name="David K.M."/>
            <person name="Warren B."/>
            <person name="Marsh K."/>
            <person name="Snowden K.C."/>
            <person name="Lin-Wang K."/>
            <person name="Brian L."/>
            <person name="Martinez-Sanchez M."/>
            <person name="Wang M."/>
            <person name="Ileperuma N."/>
            <person name="Macnee N."/>
            <person name="Campin R."/>
            <person name="McAtee P."/>
            <person name="Drummond R.S.M."/>
            <person name="Espley R.V."/>
            <person name="Ireland H.S."/>
            <person name="Wu R."/>
            <person name="Atkinson R.G."/>
            <person name="Karunairetnam S."/>
            <person name="Bulley S."/>
            <person name="Chunkath S."/>
            <person name="Hanley Z."/>
            <person name="Storey R."/>
            <person name="Thrimawithana A.H."/>
            <person name="Thomson S."/>
            <person name="David C."/>
            <person name="Testolin R."/>
            <person name="Huang H."/>
            <person name="Hellens R.P."/>
            <person name="Schaffer R.J."/>
        </authorList>
    </citation>
    <scope>NUCLEOTIDE SEQUENCE [LARGE SCALE GENOMIC DNA]</scope>
    <source>
        <strain evidence="8">cv. Red5</strain>
    </source>
</reference>
<dbReference type="FunFam" id="4.10.280.10:FF:000002">
    <property type="entry name" value="Basic helix-loop-helix transcription factor"/>
    <property type="match status" value="1"/>
</dbReference>
<dbReference type="OrthoDB" id="1928604at2759"/>
<name>A0A2R6PDJ3_ACTCC</name>
<comment type="subcellular location">
    <subcellularLocation>
        <location evidence="1">Nucleus</location>
    </subcellularLocation>
</comment>